<dbReference type="EMBL" id="FUKQ01000052">
    <property type="protein sequence ID" value="SJN43120.1"/>
    <property type="molecule type" value="Genomic_DNA"/>
</dbReference>
<dbReference type="AlphaFoldDB" id="A0A1R4KFL3"/>
<dbReference type="InterPro" id="IPR028098">
    <property type="entry name" value="Glyco_trans_4-like_N"/>
</dbReference>
<evidence type="ECO:0000313" key="6">
    <source>
        <dbReference type="Proteomes" id="UP000188342"/>
    </source>
</evidence>
<dbReference type="Pfam" id="PF00534">
    <property type="entry name" value="Glycos_transf_1"/>
    <property type="match status" value="1"/>
</dbReference>
<proteinExistence type="predicted"/>
<keyword evidence="1 5" id="KW-0328">Glycosyltransferase</keyword>
<feature type="domain" description="Glycosyl transferase family 1" evidence="3">
    <location>
        <begin position="197"/>
        <end position="339"/>
    </location>
</feature>
<accession>A0A1R4KFL3</accession>
<keyword evidence="2 5" id="KW-0808">Transferase</keyword>
<dbReference type="EC" id="2.4.1.-" evidence="5"/>
<dbReference type="Proteomes" id="UP000188342">
    <property type="component" value="Unassembled WGS sequence"/>
</dbReference>
<feature type="domain" description="Glycosyltransferase subfamily 4-like N-terminal" evidence="4">
    <location>
        <begin position="24"/>
        <end position="187"/>
    </location>
</feature>
<evidence type="ECO:0000256" key="1">
    <source>
        <dbReference type="ARBA" id="ARBA00022676"/>
    </source>
</evidence>
<sequence>MFVVIVARGVPSTRTPLWGIFELDQARALRAAGHRVAIAALDVRSLRRWRRFGVRHEVVAGIDVHTVSVPLGRVPSSLDQAVLDRAFDAAFARIIALHGMPDVVHAHFTKYALAVARSTYRRKFALVNTEHNSKFTRQAIPYDLRLKASEAYRRSDAVVAVSQALADVITDNFDLPVRVVPNIVDVATFARLPRRQHDGIRLVSAGNLLPRKRMALLVDGFARAFGDREDISLTIIGEGPEREAIEAHAVEAGVQGRVRLLGQRSRAQIAAEFATCDGFVMLSEWETFGVVFIEAMASGLPVLASRCGGPEGFLHEGVGMFAETDSAEELAGSLARFVEHFRDWDADGIRADVVSRFAPERIAAQLSEVYAEVTAR</sequence>
<evidence type="ECO:0000256" key="2">
    <source>
        <dbReference type="ARBA" id="ARBA00022679"/>
    </source>
</evidence>
<dbReference type="PANTHER" id="PTHR12526:SF630">
    <property type="entry name" value="GLYCOSYLTRANSFERASE"/>
    <property type="match status" value="1"/>
</dbReference>
<dbReference type="STRING" id="1255658.FM114_14005"/>
<reference evidence="5 6" key="1">
    <citation type="submission" date="2017-02" db="EMBL/GenBank/DDBJ databases">
        <authorList>
            <person name="Peterson S.W."/>
        </authorList>
    </citation>
    <scope>NUCLEOTIDE SEQUENCE [LARGE SCALE GENOMIC DNA]</scope>
    <source>
        <strain evidence="5 6">LSP_Lj1</strain>
    </source>
</reference>
<organism evidence="5 6">
    <name type="scientific">Luteococcus japonicus LSP_Lj1</name>
    <dbReference type="NCBI Taxonomy" id="1255658"/>
    <lineage>
        <taxon>Bacteria</taxon>
        <taxon>Bacillati</taxon>
        <taxon>Actinomycetota</taxon>
        <taxon>Actinomycetes</taxon>
        <taxon>Propionibacteriales</taxon>
        <taxon>Propionibacteriaceae</taxon>
        <taxon>Luteococcus</taxon>
    </lineage>
</organism>
<dbReference type="OrthoDB" id="9808602at2"/>
<evidence type="ECO:0000259" key="4">
    <source>
        <dbReference type="Pfam" id="PF13439"/>
    </source>
</evidence>
<dbReference type="SUPFAM" id="SSF53756">
    <property type="entry name" value="UDP-Glycosyltransferase/glycogen phosphorylase"/>
    <property type="match status" value="1"/>
</dbReference>
<protein>
    <submittedName>
        <fullName evidence="5">Glycosyltransferase</fullName>
        <ecNumber evidence="5">2.4.1.-</ecNumber>
    </submittedName>
</protein>
<evidence type="ECO:0000259" key="3">
    <source>
        <dbReference type="Pfam" id="PF00534"/>
    </source>
</evidence>
<dbReference type="Pfam" id="PF13439">
    <property type="entry name" value="Glyco_transf_4"/>
    <property type="match status" value="1"/>
</dbReference>
<dbReference type="InterPro" id="IPR001296">
    <property type="entry name" value="Glyco_trans_1"/>
</dbReference>
<evidence type="ECO:0000313" key="5">
    <source>
        <dbReference type="EMBL" id="SJN43120.1"/>
    </source>
</evidence>
<dbReference type="Gene3D" id="3.40.50.2000">
    <property type="entry name" value="Glycogen Phosphorylase B"/>
    <property type="match status" value="2"/>
</dbReference>
<keyword evidence="6" id="KW-1185">Reference proteome</keyword>
<dbReference type="PANTHER" id="PTHR12526">
    <property type="entry name" value="GLYCOSYLTRANSFERASE"/>
    <property type="match status" value="1"/>
</dbReference>
<dbReference type="RefSeq" id="WP_094765761.1">
    <property type="nucleotide sequence ID" value="NZ_FUKQ01000052.1"/>
</dbReference>
<name>A0A1R4KFL3_9ACTN</name>
<gene>
    <name evidence="5" type="ORF">FM114_14005</name>
</gene>
<dbReference type="GO" id="GO:0016757">
    <property type="term" value="F:glycosyltransferase activity"/>
    <property type="evidence" value="ECO:0007669"/>
    <property type="project" value="UniProtKB-KW"/>
</dbReference>